<evidence type="ECO:0000313" key="3">
    <source>
        <dbReference type="EMBL" id="KAK6005256.1"/>
    </source>
</evidence>
<dbReference type="Pfam" id="PF17390">
    <property type="entry name" value="Bac_rhamnosid_C"/>
    <property type="match status" value="1"/>
</dbReference>
<evidence type="ECO:0000259" key="2">
    <source>
        <dbReference type="Pfam" id="PF22422"/>
    </source>
</evidence>
<dbReference type="InterPro" id="IPR012341">
    <property type="entry name" value="6hp_glycosidase-like_sf"/>
</dbReference>
<dbReference type="EMBL" id="JASGXD010000006">
    <property type="protein sequence ID" value="KAK6005256.1"/>
    <property type="molecule type" value="Genomic_DNA"/>
</dbReference>
<dbReference type="Proteomes" id="UP001341245">
    <property type="component" value="Unassembled WGS sequence"/>
</dbReference>
<gene>
    <name evidence="3" type="ORF">QM012_008035</name>
</gene>
<proteinExistence type="predicted"/>
<feature type="domain" description="Mannosylglycerate hydrolase MGH1-like glycoside hydrolase" evidence="2">
    <location>
        <begin position="546"/>
        <end position="717"/>
    </location>
</feature>
<sequence length="827" mass="89630">MFLILGLSWQALAIPLSGLNEFYPSSIALENGTNDKTHPFAAFTLDKNTRVATLDYGYEVAGYPFFQVSSLEGKVQIESRYTEDLGDIDLPFSDGPFSFGQGLTNTYRVETFEVTSACQLESYLAQGGQRWQTIRLLTSGSVTFSQVGFKATVDKIDYDRLPGQFTSSNPLYNEIWKLGARAAGASCFAAGAYKTIWETSSDSGVFVRGSRAGLSTRANAFANYNLTFSAKIQRGGLGWTMAYPVSTRFGGIQLNLVGNYPESTTYVNVNRTLLPPNSIALGYGFNLVNQTTLDSYYLDNFKVPFQVEEGQWYSISAAMYDGNYVAVSVDGIQVFNVTLDNYYTGTPAATTTGSFGFGGWQDQAGYVKDVKVVSSNGTTIYTNPMTDSSVVLPEFGVQSNTADICMDGAKRDRLVWLGDFYHTAGIISTSTNRKDYSAGTLQTFLNWQLPSGQLPLNTPIGYPGSSTLTFASFSDTEGYYYPLEDYHILGLLAFGSHMRYNNDIDFAKQNWAQWKLAVQYLIGKIDKSTGIVSVGFAFFGDGAGLAVNAASAQAFKELADVAVAVGDKDSAQAWYAVAKNLTSTIQAKFWQPGLGHFSDNPQNVTKLSVQGLSFVITSGIASAYQATSCINALTALKLSPGYKDTTDVSSEDVVNISPNTNGFLLPALLQSNRTAEAKYLFDNLWAAMIKNKTTHSGASWEYVDTNLQPGLSRYTSLSHPWGGAPTYILTEYIAGIRPVTFGYKTWVIAPAYTGFDLNSASAQVTTPYGVLKVQWSVANGKIDAIINAPAGTSGTFVINRALADSTTANTVVQIQGGILPRALCLDL</sequence>
<organism evidence="3 4">
    <name type="scientific">Aureobasidium pullulans</name>
    <name type="common">Black yeast</name>
    <name type="synonym">Pullularia pullulans</name>
    <dbReference type="NCBI Taxonomy" id="5580"/>
    <lineage>
        <taxon>Eukaryota</taxon>
        <taxon>Fungi</taxon>
        <taxon>Dikarya</taxon>
        <taxon>Ascomycota</taxon>
        <taxon>Pezizomycotina</taxon>
        <taxon>Dothideomycetes</taxon>
        <taxon>Dothideomycetidae</taxon>
        <taxon>Dothideales</taxon>
        <taxon>Saccotheciaceae</taxon>
        <taxon>Aureobasidium</taxon>
    </lineage>
</organism>
<keyword evidence="4" id="KW-1185">Reference proteome</keyword>
<reference evidence="3 4" key="1">
    <citation type="submission" date="2023-11" db="EMBL/GenBank/DDBJ databases">
        <title>Draft genome sequence and annotation of the polyextremotolerant black yeast-like fungus Aureobasidium pullulans NRRL 62042.</title>
        <authorList>
            <person name="Dielentheis-Frenken M.R.E."/>
            <person name="Wibberg D."/>
            <person name="Blank L.M."/>
            <person name="Tiso T."/>
        </authorList>
    </citation>
    <scope>NUCLEOTIDE SEQUENCE [LARGE SCALE GENOMIC DNA]</scope>
    <source>
        <strain evidence="3 4">NRRL 62042</strain>
    </source>
</reference>
<comment type="caution">
    <text evidence="3">The sequence shown here is derived from an EMBL/GenBank/DDBJ whole genome shotgun (WGS) entry which is preliminary data.</text>
</comment>
<evidence type="ECO:0008006" key="5">
    <source>
        <dbReference type="Google" id="ProtNLM"/>
    </source>
</evidence>
<dbReference type="InterPro" id="IPR054491">
    <property type="entry name" value="MGH1-like_GH"/>
</dbReference>
<dbReference type="InterPro" id="IPR035398">
    <property type="entry name" value="Bac_rhamnosid_C"/>
</dbReference>
<protein>
    <recommendedName>
        <fullName evidence="5">Six-hairpin glycosidase</fullName>
    </recommendedName>
</protein>
<dbReference type="Gene3D" id="1.50.10.10">
    <property type="match status" value="1"/>
</dbReference>
<feature type="domain" description="Alpha-L-rhamnosidase C-terminal" evidence="1">
    <location>
        <begin position="735"/>
        <end position="801"/>
    </location>
</feature>
<dbReference type="SUPFAM" id="SSF48208">
    <property type="entry name" value="Six-hairpin glycosidases"/>
    <property type="match status" value="1"/>
</dbReference>
<dbReference type="PANTHER" id="PTHR34987:SF4">
    <property type="entry name" value="ALPHA-L-RHAMNOSIDASE C-TERMINAL DOMAIN-CONTAINING PROTEIN"/>
    <property type="match status" value="1"/>
</dbReference>
<dbReference type="InterPro" id="IPR008928">
    <property type="entry name" value="6-hairpin_glycosidase_sf"/>
</dbReference>
<dbReference type="Pfam" id="PF22422">
    <property type="entry name" value="MGH1-like_GH"/>
    <property type="match status" value="1"/>
</dbReference>
<name>A0ABR0TMW2_AURPU</name>
<evidence type="ECO:0000259" key="1">
    <source>
        <dbReference type="Pfam" id="PF17390"/>
    </source>
</evidence>
<accession>A0ABR0TMW2</accession>
<evidence type="ECO:0000313" key="4">
    <source>
        <dbReference type="Proteomes" id="UP001341245"/>
    </source>
</evidence>
<dbReference type="PANTHER" id="PTHR34987">
    <property type="entry name" value="C, PUTATIVE (AFU_ORTHOLOGUE AFUA_3G02880)-RELATED"/>
    <property type="match status" value="1"/>
</dbReference>
<dbReference type="Gene3D" id="2.60.420.10">
    <property type="entry name" value="Maltose phosphorylase, domain 3"/>
    <property type="match status" value="1"/>
</dbReference>